<evidence type="ECO:0000313" key="2">
    <source>
        <dbReference type="EMBL" id="RHX98351.1"/>
    </source>
</evidence>
<protein>
    <submittedName>
        <fullName evidence="4">Uncharacterized protein</fullName>
    </submittedName>
</protein>
<comment type="caution">
    <text evidence="4">The sequence shown here is derived from an EMBL/GenBank/DDBJ whole genome shotgun (WGS) entry which is preliminary data.</text>
</comment>
<evidence type="ECO:0000313" key="6">
    <source>
        <dbReference type="Proteomes" id="UP000265427"/>
    </source>
</evidence>
<evidence type="ECO:0000313" key="3">
    <source>
        <dbReference type="EMBL" id="RHY64545.1"/>
    </source>
</evidence>
<name>A0A397EUD3_APHAT</name>
<proteinExistence type="predicted"/>
<organism evidence="4 7">
    <name type="scientific">Aphanomyces astaci</name>
    <name type="common">Crayfish plague agent</name>
    <dbReference type="NCBI Taxonomy" id="112090"/>
    <lineage>
        <taxon>Eukaryota</taxon>
        <taxon>Sar</taxon>
        <taxon>Stramenopiles</taxon>
        <taxon>Oomycota</taxon>
        <taxon>Saprolegniomycetes</taxon>
        <taxon>Saprolegniales</taxon>
        <taxon>Verrucalvaceae</taxon>
        <taxon>Aphanomyces</taxon>
    </lineage>
</organism>
<evidence type="ECO:0000256" key="1">
    <source>
        <dbReference type="SAM" id="MobiDB-lite"/>
    </source>
</evidence>
<feature type="region of interest" description="Disordered" evidence="1">
    <location>
        <begin position="1"/>
        <end position="31"/>
    </location>
</feature>
<reference evidence="6 7" key="1">
    <citation type="submission" date="2018-08" db="EMBL/GenBank/DDBJ databases">
        <title>Aphanomyces genome sequencing and annotation.</title>
        <authorList>
            <person name="Minardi D."/>
            <person name="Oidtmann B."/>
            <person name="Van Der Giezen M."/>
            <person name="Studholme D.J."/>
        </authorList>
    </citation>
    <scope>NUCLEOTIDE SEQUENCE [LARGE SCALE GENOMIC DNA]</scope>
    <source>
        <strain evidence="4 7">197901</strain>
        <strain evidence="3 8">D2</strain>
        <strain evidence="5 9">FDL457</strain>
        <strain evidence="2 6">Kv</strain>
    </source>
</reference>
<dbReference type="EMBL" id="QUTE01012846">
    <property type="protein sequence ID" value="RHZ06021.1"/>
    <property type="molecule type" value="Genomic_DNA"/>
</dbReference>
<dbReference type="Proteomes" id="UP000266196">
    <property type="component" value="Unassembled WGS sequence"/>
</dbReference>
<evidence type="ECO:0000313" key="9">
    <source>
        <dbReference type="Proteomes" id="UP000286510"/>
    </source>
</evidence>
<dbReference type="EMBL" id="QUSZ01010170">
    <property type="protein sequence ID" value="RHX98351.1"/>
    <property type="molecule type" value="Genomic_DNA"/>
</dbReference>
<evidence type="ECO:0000313" key="7">
    <source>
        <dbReference type="Proteomes" id="UP000266196"/>
    </source>
</evidence>
<dbReference type="Proteomes" id="UP000265427">
    <property type="component" value="Unassembled WGS sequence"/>
</dbReference>
<dbReference type="AlphaFoldDB" id="A0A397EUD3"/>
<dbReference type="EMBL" id="QUTD01005039">
    <property type="protein sequence ID" value="RHY64545.1"/>
    <property type="molecule type" value="Genomic_DNA"/>
</dbReference>
<evidence type="ECO:0000313" key="8">
    <source>
        <dbReference type="Proteomes" id="UP000266643"/>
    </source>
</evidence>
<evidence type="ECO:0000313" key="5">
    <source>
        <dbReference type="EMBL" id="RHZ22503.1"/>
    </source>
</evidence>
<dbReference type="Proteomes" id="UP000286510">
    <property type="component" value="Unassembled WGS sequence"/>
</dbReference>
<dbReference type="Proteomes" id="UP000266643">
    <property type="component" value="Unassembled WGS sequence"/>
</dbReference>
<gene>
    <name evidence="5" type="ORF">DYB26_001771</name>
    <name evidence="3" type="ORF">DYB30_001496</name>
    <name evidence="4" type="ORF">DYB31_010292</name>
    <name evidence="2" type="ORF">DYB36_014416</name>
</gene>
<evidence type="ECO:0000313" key="4">
    <source>
        <dbReference type="EMBL" id="RHZ06021.1"/>
    </source>
</evidence>
<sequence length="219" mass="24584">MASTTTTSSGNISQDDDQATTLKKPPPPKKRTNKVLVELLSLQHDEVNLEQQRACMAHSTSDAARWEHLVRTQLVLKIEALCENDELRAMLHEQPSYQQQLESLVLKKPRFMERCIVIQLSLDSHTHLHDQVMKLQDDSWRVLQLGADGEKRLTAIHINWTLSIRTCSHAASWWTCPPSLSGSGNPNDAGLQTTAEGMACSVMHGTQYMQTRGRASQQC</sequence>
<dbReference type="EMBL" id="QUTF01012620">
    <property type="protein sequence ID" value="RHZ22503.1"/>
    <property type="molecule type" value="Genomic_DNA"/>
</dbReference>
<accession>A0A397EUD3</accession>
<feature type="compositionally biased region" description="Polar residues" evidence="1">
    <location>
        <begin position="1"/>
        <end position="13"/>
    </location>
</feature>
<dbReference type="VEuPathDB" id="FungiDB:H257_04433"/>